<dbReference type="Gene3D" id="4.10.240.10">
    <property type="entry name" value="Zn(2)-C6 fungal-type DNA-binding domain"/>
    <property type="match status" value="1"/>
</dbReference>
<feature type="compositionally biased region" description="Pro residues" evidence="6">
    <location>
        <begin position="232"/>
        <end position="244"/>
    </location>
</feature>
<evidence type="ECO:0000256" key="5">
    <source>
        <dbReference type="ARBA" id="ARBA00023242"/>
    </source>
</evidence>
<dbReference type="CDD" id="cd00067">
    <property type="entry name" value="GAL4"/>
    <property type="match status" value="1"/>
</dbReference>
<name>A0AAF0YCT8_9TREE</name>
<dbReference type="GeneID" id="87810777"/>
<dbReference type="CDD" id="cd12148">
    <property type="entry name" value="fungal_TF_MHR"/>
    <property type="match status" value="1"/>
</dbReference>
<keyword evidence="5" id="KW-0539">Nucleus</keyword>
<feature type="region of interest" description="Disordered" evidence="6">
    <location>
        <begin position="26"/>
        <end position="264"/>
    </location>
</feature>
<sequence length="826" mass="91497">MRIKCVDKENPPCKRCKMRKLECTFDRSFVEEDKATPAPRKRSRAGVSPDDDDSNGGLQAEVTTLREQLAEMRSLLQGMSQQQSQLAAAQAQTHTPSFPPTPAPPSHRPSLGAPQPPPPPSYPSRSNSGQPIDFQILSPDTPHLPLQTSPTFEPMLPSTSNHGPPSVRPPIVATPSSSSLVPTYPLPGPRRMRIPSASDDDHTNNSAGTSPVRGFNNGGGSGPPSVPASVPSAPPTTTPGPPAPATNGPSTSGPSTVPYIPEPPDFDNGNCETDHFEFEIDDGPYDDNPLEAAARSQPYRDMTVLSERATLLDEGHRLALTWMGGRDRRAVDILESDMVNLTRERLTAVWEDYGTSHTNPIDEGFCTEEEGRAMFDLFMANSHPFIPIFDLETDTFELLRMRFPFTLTVIITFMVRCQEANKEISLLHLQCIQLTKVMTSWTMFSPINQLDRVRAMCIMGCFSDMQWRRINHAMSMAMEMDFHNELAVLLNLGPGSTRSEMSIRRGVGDITKQRMEMAFGEGRPVPFLDESLDHLRHFLKLPYTTVLDSRFIVAIEFMLPRMTLHRAWYLDRIRDAPPTLMEILKVNDSLESLYHYWSKYYVESGVGRDHFLFHQLELQRANAILQTNSLLLSGISTRSIQIMSAERTRLLIAAMEAANFIVSTFIRGPHSETVPFDVGTVFAARALLRLATLMPEHSDQYRIGADLDVLVRQLPAMPGYPLAPLLRRLVLKARRSGVLPWPLQDDDAAPPPPAPVTHSAGHTATLTTPVETESRTDVSDLFPAAVNEHLQPSPSGESHGNRLTEVIFSAAQLWPLAEGMDLGGLE</sequence>
<evidence type="ECO:0000313" key="8">
    <source>
        <dbReference type="Proteomes" id="UP000827549"/>
    </source>
</evidence>
<dbReference type="InterPro" id="IPR036864">
    <property type="entry name" value="Zn2-C6_fun-type_DNA-bd_sf"/>
</dbReference>
<dbReference type="GO" id="GO:0008270">
    <property type="term" value="F:zinc ion binding"/>
    <property type="evidence" value="ECO:0007669"/>
    <property type="project" value="InterPro"/>
</dbReference>
<keyword evidence="4" id="KW-0804">Transcription</keyword>
<evidence type="ECO:0000256" key="6">
    <source>
        <dbReference type="SAM" id="MobiDB-lite"/>
    </source>
</evidence>
<feature type="compositionally biased region" description="Basic and acidic residues" evidence="6">
    <location>
        <begin position="26"/>
        <end position="35"/>
    </location>
</feature>
<dbReference type="AlphaFoldDB" id="A0AAF0YCT8"/>
<gene>
    <name evidence="7" type="ORF">LOC62_05G007605</name>
</gene>
<protein>
    <recommendedName>
        <fullName evidence="9">Zn(2)-C6 fungal-type domain-containing protein</fullName>
    </recommendedName>
</protein>
<dbReference type="GO" id="GO:0000981">
    <property type="term" value="F:DNA-binding transcription factor activity, RNA polymerase II-specific"/>
    <property type="evidence" value="ECO:0007669"/>
    <property type="project" value="InterPro"/>
</dbReference>
<dbReference type="PANTHER" id="PTHR31845">
    <property type="entry name" value="FINGER DOMAIN PROTEIN, PUTATIVE-RELATED"/>
    <property type="match status" value="1"/>
</dbReference>
<evidence type="ECO:0000256" key="3">
    <source>
        <dbReference type="ARBA" id="ARBA00023125"/>
    </source>
</evidence>
<reference evidence="7" key="1">
    <citation type="submission" date="2023-10" db="EMBL/GenBank/DDBJ databases">
        <authorList>
            <person name="Noh H."/>
        </authorList>
    </citation>
    <scope>NUCLEOTIDE SEQUENCE</scope>
    <source>
        <strain evidence="7">DUCC4014</strain>
    </source>
</reference>
<evidence type="ECO:0000256" key="1">
    <source>
        <dbReference type="ARBA" id="ARBA00004123"/>
    </source>
</evidence>
<keyword evidence="8" id="KW-1185">Reference proteome</keyword>
<feature type="compositionally biased region" description="Polar residues" evidence="6">
    <location>
        <begin position="146"/>
        <end position="163"/>
    </location>
</feature>
<dbReference type="GO" id="GO:0000976">
    <property type="term" value="F:transcription cis-regulatory region binding"/>
    <property type="evidence" value="ECO:0007669"/>
    <property type="project" value="TreeGrafter"/>
</dbReference>
<evidence type="ECO:0008006" key="9">
    <source>
        <dbReference type="Google" id="ProtNLM"/>
    </source>
</evidence>
<accession>A0AAF0YCT8</accession>
<evidence type="ECO:0000256" key="4">
    <source>
        <dbReference type="ARBA" id="ARBA00023163"/>
    </source>
</evidence>
<dbReference type="EMBL" id="CP086718">
    <property type="protein sequence ID" value="WOO84082.1"/>
    <property type="molecule type" value="Genomic_DNA"/>
</dbReference>
<organism evidence="7 8">
    <name type="scientific">Vanrija pseudolonga</name>
    <dbReference type="NCBI Taxonomy" id="143232"/>
    <lineage>
        <taxon>Eukaryota</taxon>
        <taxon>Fungi</taxon>
        <taxon>Dikarya</taxon>
        <taxon>Basidiomycota</taxon>
        <taxon>Agaricomycotina</taxon>
        <taxon>Tremellomycetes</taxon>
        <taxon>Trichosporonales</taxon>
        <taxon>Trichosporonaceae</taxon>
        <taxon>Vanrija</taxon>
    </lineage>
</organism>
<feature type="region of interest" description="Disordered" evidence="6">
    <location>
        <begin position="742"/>
        <end position="761"/>
    </location>
</feature>
<keyword evidence="3" id="KW-0238">DNA-binding</keyword>
<dbReference type="PANTHER" id="PTHR31845:SF17">
    <property type="entry name" value="ZN(II)2CYS6 TRANSCRIPTION FACTOR (EUROFUNG)"/>
    <property type="match status" value="1"/>
</dbReference>
<feature type="compositionally biased region" description="Pro residues" evidence="6">
    <location>
        <begin position="97"/>
        <end position="107"/>
    </location>
</feature>
<dbReference type="InterPro" id="IPR051089">
    <property type="entry name" value="prtT"/>
</dbReference>
<proteinExistence type="predicted"/>
<keyword evidence="2" id="KW-0805">Transcription regulation</keyword>
<dbReference type="RefSeq" id="XP_062630108.1">
    <property type="nucleotide sequence ID" value="XM_062774124.1"/>
</dbReference>
<dbReference type="InterPro" id="IPR001138">
    <property type="entry name" value="Zn2Cys6_DnaBD"/>
</dbReference>
<evidence type="ECO:0000313" key="7">
    <source>
        <dbReference type="EMBL" id="WOO84082.1"/>
    </source>
</evidence>
<dbReference type="Proteomes" id="UP000827549">
    <property type="component" value="Chromosome 5"/>
</dbReference>
<dbReference type="GO" id="GO:0005634">
    <property type="term" value="C:nucleus"/>
    <property type="evidence" value="ECO:0007669"/>
    <property type="project" value="UniProtKB-SubCell"/>
</dbReference>
<evidence type="ECO:0000256" key="2">
    <source>
        <dbReference type="ARBA" id="ARBA00023015"/>
    </source>
</evidence>
<feature type="compositionally biased region" description="Low complexity" evidence="6">
    <location>
        <begin position="74"/>
        <end position="96"/>
    </location>
</feature>
<comment type="subcellular location">
    <subcellularLocation>
        <location evidence="1">Nucleus</location>
    </subcellularLocation>
</comment>